<feature type="transmembrane region" description="Helical" evidence="8">
    <location>
        <begin position="60"/>
        <end position="88"/>
    </location>
</feature>
<keyword evidence="7 8" id="KW-0472">Membrane</keyword>
<protein>
    <submittedName>
        <fullName evidence="10">ArsB/NhaD family transporter</fullName>
    </submittedName>
</protein>
<sequence>MTALAIAALAIFIVAYILIATERVPRIAVVLGASALLVILGATDDQAIFFSEETGIDWNVIFLLFGMMVIVGVVQHTGGFEFLAIWAAKRARGRPMRIMMVLLVLTAVLSAFLDNVTTVLLIAPVTLLICERLDIPPVPFLIAQAMASNIGGTATLIGDPPNIIIASRSGLTFNDFLLNLGPIVVILLVVFLGLCWLLFRKQLRYDPERAALVMALDAREAIRDLRLLIISLVVLALVLTAFVLHSALNLEPAEVALIGAGLLLLVSRFDPVKALAEVEWRTLVFFAGLFIMVGALVNLDVIGVASRAVTDAVGDQHALAANVLLVGSAVLSAVVDNIPYVATTAPLTADLVAAGGDQAEPLWWALALGADLGGNATAIGASANVVMLGIARRNGHPISFWTFTKYGLIVTAVTIALSVPYLYLRYFA</sequence>
<evidence type="ECO:0000256" key="2">
    <source>
        <dbReference type="ARBA" id="ARBA00009843"/>
    </source>
</evidence>
<feature type="transmembrane region" description="Helical" evidence="8">
    <location>
        <begin position="403"/>
        <end position="424"/>
    </location>
</feature>
<keyword evidence="11" id="KW-1185">Reference proteome</keyword>
<evidence type="ECO:0000256" key="7">
    <source>
        <dbReference type="ARBA" id="ARBA00023136"/>
    </source>
</evidence>
<evidence type="ECO:0000313" key="10">
    <source>
        <dbReference type="EMBL" id="MCS0498576.1"/>
    </source>
</evidence>
<feature type="transmembrane region" description="Helical" evidence="8">
    <location>
        <begin position="176"/>
        <end position="199"/>
    </location>
</feature>
<evidence type="ECO:0000256" key="4">
    <source>
        <dbReference type="ARBA" id="ARBA00022475"/>
    </source>
</evidence>
<evidence type="ECO:0000256" key="6">
    <source>
        <dbReference type="ARBA" id="ARBA00022989"/>
    </source>
</evidence>
<feature type="domain" description="Citrate transporter-like" evidence="9">
    <location>
        <begin position="16"/>
        <end position="369"/>
    </location>
</feature>
<keyword evidence="4" id="KW-1003">Cell membrane</keyword>
<keyword evidence="5 8" id="KW-0812">Transmembrane</keyword>
<dbReference type="RefSeq" id="WP_258797536.1">
    <property type="nucleotide sequence ID" value="NZ_JANTHX010000004.1"/>
</dbReference>
<dbReference type="Proteomes" id="UP001205337">
    <property type="component" value="Unassembled WGS sequence"/>
</dbReference>
<organism evidence="10 11">
    <name type="scientific">Protaetiibacter mangrovi</name>
    <dbReference type="NCBI Taxonomy" id="2970926"/>
    <lineage>
        <taxon>Bacteria</taxon>
        <taxon>Bacillati</taxon>
        <taxon>Actinomycetota</taxon>
        <taxon>Actinomycetes</taxon>
        <taxon>Micrococcales</taxon>
        <taxon>Microbacteriaceae</taxon>
        <taxon>Protaetiibacter</taxon>
    </lineage>
</organism>
<dbReference type="InterPro" id="IPR051475">
    <property type="entry name" value="Diverse_Ion_Transporter"/>
</dbReference>
<evidence type="ECO:0000256" key="8">
    <source>
        <dbReference type="SAM" id="Phobius"/>
    </source>
</evidence>
<dbReference type="PRINTS" id="PR00758">
    <property type="entry name" value="ARSENICPUMP"/>
</dbReference>
<dbReference type="PANTHER" id="PTHR43568">
    <property type="entry name" value="P PROTEIN"/>
    <property type="match status" value="1"/>
</dbReference>
<evidence type="ECO:0000256" key="5">
    <source>
        <dbReference type="ARBA" id="ARBA00022692"/>
    </source>
</evidence>
<evidence type="ECO:0000259" key="9">
    <source>
        <dbReference type="Pfam" id="PF03600"/>
    </source>
</evidence>
<evidence type="ECO:0000256" key="3">
    <source>
        <dbReference type="ARBA" id="ARBA00022448"/>
    </source>
</evidence>
<name>A0ABT1ZCZ9_9MICO</name>
<feature type="transmembrane region" description="Helical" evidence="8">
    <location>
        <begin position="318"/>
        <end position="342"/>
    </location>
</feature>
<feature type="transmembrane region" description="Helical" evidence="8">
    <location>
        <begin position="362"/>
        <end position="391"/>
    </location>
</feature>
<evidence type="ECO:0000313" key="11">
    <source>
        <dbReference type="Proteomes" id="UP001205337"/>
    </source>
</evidence>
<keyword evidence="3" id="KW-0813">Transport</keyword>
<accession>A0ABT1ZCZ9</accession>
<evidence type="ECO:0000256" key="1">
    <source>
        <dbReference type="ARBA" id="ARBA00004651"/>
    </source>
</evidence>
<dbReference type="EMBL" id="JANTHX010000004">
    <property type="protein sequence ID" value="MCS0498576.1"/>
    <property type="molecule type" value="Genomic_DNA"/>
</dbReference>
<comment type="subcellular location">
    <subcellularLocation>
        <location evidence="1">Cell membrane</location>
        <topology evidence="1">Multi-pass membrane protein</topology>
    </subcellularLocation>
</comment>
<comment type="similarity">
    <text evidence="2">Belongs to the CitM (TC 2.A.11) transporter family.</text>
</comment>
<keyword evidence="6 8" id="KW-1133">Transmembrane helix</keyword>
<dbReference type="CDD" id="cd01116">
    <property type="entry name" value="P_permease"/>
    <property type="match status" value="1"/>
</dbReference>
<reference evidence="10 11" key="1">
    <citation type="submission" date="2022-08" db="EMBL/GenBank/DDBJ databases">
        <authorList>
            <person name="Li F."/>
        </authorList>
    </citation>
    <scope>NUCLEOTIDE SEQUENCE [LARGE SCALE GENOMIC DNA]</scope>
    <source>
        <strain evidence="10 11">10F1B-8-1</strain>
    </source>
</reference>
<feature type="transmembrane region" description="Helical" evidence="8">
    <location>
        <begin position="100"/>
        <end position="129"/>
    </location>
</feature>
<feature type="transmembrane region" description="Helical" evidence="8">
    <location>
        <begin position="283"/>
        <end position="306"/>
    </location>
</feature>
<proteinExistence type="inferred from homology"/>
<comment type="caution">
    <text evidence="10">The sequence shown here is derived from an EMBL/GenBank/DDBJ whole genome shotgun (WGS) entry which is preliminary data.</text>
</comment>
<dbReference type="PANTHER" id="PTHR43568:SF1">
    <property type="entry name" value="P PROTEIN"/>
    <property type="match status" value="1"/>
</dbReference>
<feature type="transmembrane region" description="Helical" evidence="8">
    <location>
        <begin position="227"/>
        <end position="248"/>
    </location>
</feature>
<dbReference type="InterPro" id="IPR004680">
    <property type="entry name" value="Cit_transptr-like_dom"/>
</dbReference>
<gene>
    <name evidence="10" type="ORF">NUH29_03300</name>
</gene>
<dbReference type="InterPro" id="IPR000802">
    <property type="entry name" value="Arsenical_pump_ArsB"/>
</dbReference>
<dbReference type="Pfam" id="PF03600">
    <property type="entry name" value="CitMHS"/>
    <property type="match status" value="1"/>
</dbReference>